<proteinExistence type="predicted"/>
<dbReference type="SMART" id="SM00342">
    <property type="entry name" value="HTH_ARAC"/>
    <property type="match status" value="1"/>
</dbReference>
<evidence type="ECO:0000313" key="6">
    <source>
        <dbReference type="Proteomes" id="UP001081071"/>
    </source>
</evidence>
<gene>
    <name evidence="5" type="ORF">O4220_20595</name>
</gene>
<dbReference type="SUPFAM" id="SSF52317">
    <property type="entry name" value="Class I glutamine amidotransferase-like"/>
    <property type="match status" value="1"/>
</dbReference>
<dbReference type="Proteomes" id="UP001081071">
    <property type="component" value="Unassembled WGS sequence"/>
</dbReference>
<dbReference type="PANTHER" id="PTHR43130:SF3">
    <property type="entry name" value="HTH-TYPE TRANSCRIPTIONAL REGULATOR RV1931C"/>
    <property type="match status" value="1"/>
</dbReference>
<reference evidence="5" key="1">
    <citation type="submission" date="2022-12" db="EMBL/GenBank/DDBJ databases">
        <authorList>
            <person name="Krivoruchko A.V."/>
            <person name="Elkin A."/>
        </authorList>
    </citation>
    <scope>NUCLEOTIDE SEQUENCE</scope>
    <source>
        <strain evidence="5">IEGM 1391</strain>
    </source>
</reference>
<evidence type="ECO:0000256" key="2">
    <source>
        <dbReference type="ARBA" id="ARBA00023125"/>
    </source>
</evidence>
<keyword evidence="2" id="KW-0238">DNA-binding</keyword>
<dbReference type="PROSITE" id="PS00041">
    <property type="entry name" value="HTH_ARAC_FAMILY_1"/>
    <property type="match status" value="1"/>
</dbReference>
<dbReference type="EMBL" id="JAPWIJ010000009">
    <property type="protein sequence ID" value="MCZ4520917.1"/>
    <property type="molecule type" value="Genomic_DNA"/>
</dbReference>
<dbReference type="InterPro" id="IPR018060">
    <property type="entry name" value="HTH_AraC"/>
</dbReference>
<dbReference type="Pfam" id="PF12833">
    <property type="entry name" value="HTH_18"/>
    <property type="match status" value="1"/>
</dbReference>
<dbReference type="Gene3D" id="3.40.50.880">
    <property type="match status" value="1"/>
</dbReference>
<keyword evidence="3" id="KW-0804">Transcription</keyword>
<protein>
    <submittedName>
        <fullName evidence="5">Helix-turn-helix domain-containing protein</fullName>
    </submittedName>
</protein>
<feature type="domain" description="HTH araC/xylS-type" evidence="4">
    <location>
        <begin position="213"/>
        <end position="311"/>
    </location>
</feature>
<sequence length="326" mass="35487">MRIALYVFDGITMFHLAAPLMVFGEVTRLGLAPDWETRVWSDKPGAIRTEEGFPIGEIAGPSTVDWADIVIVTSWPESLPHIGTDFSNALRGAHTRGAQIAGLCLGSFAVADTGLLAGRPAVTHWTKMTELRERNAHAGVDESVLYIDHGDVMTSAGTASSIDSCLHIVRKHLGSAAATRVARSLVVAPHRDGGQAQYIERPVIEASGDTAIADVQSWALERLDEALPIERLAEHARMSRRSFIRQFQLETGSTPARWVLDKRLEEARSLLETTDRSIENIAALCGFGSAITLRQNFRSAFAVTPTAYRRQFAVGCAPTEAVDRQG</sequence>
<comment type="caution">
    <text evidence="5">The sequence shown here is derived from an EMBL/GenBank/DDBJ whole genome shotgun (WGS) entry which is preliminary data.</text>
</comment>
<dbReference type="InterPro" id="IPR029062">
    <property type="entry name" value="Class_I_gatase-like"/>
</dbReference>
<dbReference type="PANTHER" id="PTHR43130">
    <property type="entry name" value="ARAC-FAMILY TRANSCRIPTIONAL REGULATOR"/>
    <property type="match status" value="1"/>
</dbReference>
<dbReference type="InterPro" id="IPR052158">
    <property type="entry name" value="INH-QAR"/>
</dbReference>
<dbReference type="PROSITE" id="PS01124">
    <property type="entry name" value="HTH_ARAC_FAMILY_2"/>
    <property type="match status" value="1"/>
</dbReference>
<dbReference type="InterPro" id="IPR018062">
    <property type="entry name" value="HTH_AraC-typ_CS"/>
</dbReference>
<dbReference type="RefSeq" id="WP_269607336.1">
    <property type="nucleotide sequence ID" value="NZ_JAPWIJ010000009.1"/>
</dbReference>
<dbReference type="InterPro" id="IPR009057">
    <property type="entry name" value="Homeodomain-like_sf"/>
</dbReference>
<keyword evidence="1" id="KW-0805">Transcription regulation</keyword>
<name>A0ABT4MIU4_9NOCA</name>
<dbReference type="Pfam" id="PF01965">
    <property type="entry name" value="DJ-1_PfpI"/>
    <property type="match status" value="1"/>
</dbReference>
<keyword evidence="6" id="KW-1185">Reference proteome</keyword>
<dbReference type="Gene3D" id="1.10.10.60">
    <property type="entry name" value="Homeodomain-like"/>
    <property type="match status" value="1"/>
</dbReference>
<dbReference type="CDD" id="cd03137">
    <property type="entry name" value="GATase1_AraC_1"/>
    <property type="match status" value="1"/>
</dbReference>
<dbReference type="InterPro" id="IPR002818">
    <property type="entry name" value="DJ-1/PfpI"/>
</dbReference>
<accession>A0ABT4MIU4</accession>
<evidence type="ECO:0000256" key="3">
    <source>
        <dbReference type="ARBA" id="ARBA00023163"/>
    </source>
</evidence>
<evidence type="ECO:0000256" key="1">
    <source>
        <dbReference type="ARBA" id="ARBA00023015"/>
    </source>
</evidence>
<evidence type="ECO:0000259" key="4">
    <source>
        <dbReference type="PROSITE" id="PS01124"/>
    </source>
</evidence>
<dbReference type="SUPFAM" id="SSF46689">
    <property type="entry name" value="Homeodomain-like"/>
    <property type="match status" value="2"/>
</dbReference>
<organism evidence="5 6">
    <name type="scientific">Rhodococcus ruber</name>
    <dbReference type="NCBI Taxonomy" id="1830"/>
    <lineage>
        <taxon>Bacteria</taxon>
        <taxon>Bacillati</taxon>
        <taxon>Actinomycetota</taxon>
        <taxon>Actinomycetes</taxon>
        <taxon>Mycobacteriales</taxon>
        <taxon>Nocardiaceae</taxon>
        <taxon>Rhodococcus</taxon>
    </lineage>
</organism>
<evidence type="ECO:0000313" key="5">
    <source>
        <dbReference type="EMBL" id="MCZ4520917.1"/>
    </source>
</evidence>